<sequence length="297" mass="32796">MSTIIDIDQYLYATIDRRAIGGGGLCNHYREQYQKVIYNEISIPDHYKNNRVTISNQKLDYQLPPLSSKNVEPLIIIGGTFKNETNDTQPFKSTEIKKESSTAISSSVTSGFKASTKIGSSTTVKAEIPFVGGAETSLSMEFSFETDFSKTTSVVTTDGTSILVPPQDIIVAPGQTKRLEVELYKVKIPEATFKIDGDVAGTISSQFATNENIYDILSFINRNCPNVYVNTDEKLRLDDTKKTLHFKGQGKAAFEVMAVEYVMRIITLDNKTGATLNEETAVRQLSRTVEGKSSPIS</sequence>
<organism evidence="1 2">
    <name type="scientific">Bacillus mycoides</name>
    <dbReference type="NCBI Taxonomy" id="1405"/>
    <lineage>
        <taxon>Bacteria</taxon>
        <taxon>Bacillati</taxon>
        <taxon>Bacillota</taxon>
        <taxon>Bacilli</taxon>
        <taxon>Bacillales</taxon>
        <taxon>Bacillaceae</taxon>
        <taxon>Bacillus</taxon>
        <taxon>Bacillus cereus group</taxon>
    </lineage>
</organism>
<dbReference type="AlphaFoldDB" id="A0AAP8KUI6"/>
<name>A0AAP8KUI6_BACMY</name>
<protein>
    <submittedName>
        <fullName evidence="1">Uncharacterized protein</fullName>
    </submittedName>
</protein>
<dbReference type="CDD" id="cd20223">
    <property type="entry name" value="PFM_epsilon-toxin-like"/>
    <property type="match status" value="1"/>
</dbReference>
<dbReference type="Proteomes" id="UP000236165">
    <property type="component" value="Unassembled WGS sequence"/>
</dbReference>
<evidence type="ECO:0000313" key="1">
    <source>
        <dbReference type="EMBL" id="PJN70581.1"/>
    </source>
</evidence>
<comment type="caution">
    <text evidence="1">The sequence shown here is derived from an EMBL/GenBank/DDBJ whole genome shotgun (WGS) entry which is preliminary data.</text>
</comment>
<gene>
    <name evidence="1" type="ORF">BACWE_25090</name>
</gene>
<dbReference type="Gene3D" id="2.170.15.10">
    <property type="entry name" value="Proaerolysin, chain A, domain 3"/>
    <property type="match status" value="1"/>
</dbReference>
<reference evidence="1 2" key="1">
    <citation type="submission" date="2016-10" db="EMBL/GenBank/DDBJ databases">
        <title>Genome Sequence of Bacillus weihenstephanensis GM6LP.</title>
        <authorList>
            <person name="Poehlein A."/>
            <person name="Wemheuer F."/>
            <person name="Hollensteiner J."/>
            <person name="Wemheuer B."/>
        </authorList>
    </citation>
    <scope>NUCLEOTIDE SEQUENCE [LARGE SCALE GENOMIC DNA]</scope>
    <source>
        <strain evidence="1 2">GM6LP</strain>
    </source>
</reference>
<accession>A0AAP8KUI6</accession>
<proteinExistence type="predicted"/>
<evidence type="ECO:0000313" key="2">
    <source>
        <dbReference type="Proteomes" id="UP000236165"/>
    </source>
</evidence>
<dbReference type="RefSeq" id="WP_103458389.1">
    <property type="nucleotide sequence ID" value="NZ_MKZP01000043.1"/>
</dbReference>
<dbReference type="EMBL" id="MKZQ01000028">
    <property type="protein sequence ID" value="PJN70581.1"/>
    <property type="molecule type" value="Genomic_DNA"/>
</dbReference>
<dbReference type="InterPro" id="IPR004991">
    <property type="entry name" value="Aerolysin-like"/>
</dbReference>
<dbReference type="Pfam" id="PF03318">
    <property type="entry name" value="ETX_MTX2"/>
    <property type="match status" value="1"/>
</dbReference>
<dbReference type="SUPFAM" id="SSF56973">
    <property type="entry name" value="Aerolisin/ETX pore-forming domain"/>
    <property type="match status" value="1"/>
</dbReference>